<dbReference type="Proteomes" id="UP000187209">
    <property type="component" value="Unassembled WGS sequence"/>
</dbReference>
<proteinExistence type="predicted"/>
<dbReference type="AlphaFoldDB" id="A0A1R2CNU6"/>
<protein>
    <submittedName>
        <fullName evidence="1">Uncharacterized protein</fullName>
    </submittedName>
</protein>
<keyword evidence="2" id="KW-1185">Reference proteome</keyword>
<accession>A0A1R2CNU6</accession>
<organism evidence="1 2">
    <name type="scientific">Stentor coeruleus</name>
    <dbReference type="NCBI Taxonomy" id="5963"/>
    <lineage>
        <taxon>Eukaryota</taxon>
        <taxon>Sar</taxon>
        <taxon>Alveolata</taxon>
        <taxon>Ciliophora</taxon>
        <taxon>Postciliodesmatophora</taxon>
        <taxon>Heterotrichea</taxon>
        <taxon>Heterotrichida</taxon>
        <taxon>Stentoridae</taxon>
        <taxon>Stentor</taxon>
    </lineage>
</organism>
<evidence type="ECO:0000313" key="1">
    <source>
        <dbReference type="EMBL" id="OMJ90630.1"/>
    </source>
</evidence>
<reference evidence="1 2" key="1">
    <citation type="submission" date="2016-11" db="EMBL/GenBank/DDBJ databases">
        <title>The macronuclear genome of Stentor coeruleus: a giant cell with tiny introns.</title>
        <authorList>
            <person name="Slabodnick M."/>
            <person name="Ruby J.G."/>
            <person name="Reiff S.B."/>
            <person name="Swart E.C."/>
            <person name="Gosai S."/>
            <person name="Prabakaran S."/>
            <person name="Witkowska E."/>
            <person name="Larue G.E."/>
            <person name="Fisher S."/>
            <person name="Freeman R.M."/>
            <person name="Gunawardena J."/>
            <person name="Chu W."/>
            <person name="Stover N.A."/>
            <person name="Gregory B.D."/>
            <person name="Nowacki M."/>
            <person name="Derisi J."/>
            <person name="Roy S.W."/>
            <person name="Marshall W.F."/>
            <person name="Sood P."/>
        </authorList>
    </citation>
    <scope>NUCLEOTIDE SEQUENCE [LARGE SCALE GENOMIC DNA]</scope>
    <source>
        <strain evidence="1">WM001</strain>
    </source>
</reference>
<sequence length="296" mass="34507">MGNTQESKVLYELDLFDESIFSTLQIACAGGLDRNSELRTSGYEDIPNGGLREFQNKLREYNIFYNTVKGEIEEIQQIKESFKGLIDCIKINALDPNKKIDETIEEQYLYIILYLINWSMMNEGSIGGVEDKDLRFSNYVPGVIINDTSELPIVLREKYIALKSLLENLPEFLERLYDLGMKMVSNVVISRDVIRRDLFNIAEKNSEVSIKDFGYTEVRFAKNFETISRFAIELEELFRSCKACLQKANRIIRICCEKVDDLKRVVDDFEKIDYDNPPQEFKNNVAKFIRDKLNRF</sequence>
<comment type="caution">
    <text evidence="1">The sequence shown here is derived from an EMBL/GenBank/DDBJ whole genome shotgun (WGS) entry which is preliminary data.</text>
</comment>
<evidence type="ECO:0000313" key="2">
    <source>
        <dbReference type="Proteomes" id="UP000187209"/>
    </source>
</evidence>
<dbReference type="EMBL" id="MPUH01000099">
    <property type="protein sequence ID" value="OMJ90630.1"/>
    <property type="molecule type" value="Genomic_DNA"/>
</dbReference>
<name>A0A1R2CNU6_9CILI</name>
<gene>
    <name evidence="1" type="ORF">SteCoe_7030</name>
</gene>